<name>A0ABY4C490_9MICO</name>
<dbReference type="Proteomes" id="UP000832097">
    <property type="component" value="Chromosome"/>
</dbReference>
<dbReference type="SMART" id="SM00953">
    <property type="entry name" value="RES"/>
    <property type="match status" value="1"/>
</dbReference>
<evidence type="ECO:0000259" key="1">
    <source>
        <dbReference type="SMART" id="SM00953"/>
    </source>
</evidence>
<organism evidence="2 3">
    <name type="scientific">Agromyces larvae</name>
    <dbReference type="NCBI Taxonomy" id="2929802"/>
    <lineage>
        <taxon>Bacteria</taxon>
        <taxon>Bacillati</taxon>
        <taxon>Actinomycetota</taxon>
        <taxon>Actinomycetes</taxon>
        <taxon>Micrococcales</taxon>
        <taxon>Microbacteriaceae</taxon>
        <taxon>Agromyces</taxon>
    </lineage>
</organism>
<dbReference type="Pfam" id="PF08808">
    <property type="entry name" value="RES"/>
    <property type="match status" value="1"/>
</dbReference>
<evidence type="ECO:0000313" key="2">
    <source>
        <dbReference type="EMBL" id="UOE46144.1"/>
    </source>
</evidence>
<evidence type="ECO:0000313" key="3">
    <source>
        <dbReference type="Proteomes" id="UP000832097"/>
    </source>
</evidence>
<protein>
    <submittedName>
        <fullName evidence="2">RES family NAD+ phosphorylase</fullName>
    </submittedName>
</protein>
<gene>
    <name evidence="2" type="ORF">MTO99_13375</name>
</gene>
<accession>A0ABY4C490</accession>
<reference evidence="2 3" key="1">
    <citation type="submission" date="2022-03" db="EMBL/GenBank/DDBJ databases">
        <title>Mucilaginibacter sp. isolated from the gut of Protaetia brevitarsis seulensis larvae.</title>
        <authorList>
            <person name="Won M."/>
            <person name="Kim S.-J."/>
            <person name="Kwon S.-W."/>
        </authorList>
    </citation>
    <scope>NUCLEOTIDE SEQUENCE [LARGE SCALE GENOMIC DNA]</scope>
    <source>
        <strain evidence="2 3">CFWR-12</strain>
    </source>
</reference>
<feature type="domain" description="RES" evidence="1">
    <location>
        <begin position="11"/>
        <end position="155"/>
    </location>
</feature>
<sequence length="184" mass="20373">MHGNTRLGNEFNPGAGGRTRFAFFLRPPVPVLYAATTEEAAISESILHDVPAAGGQVRPRDYQGRVVSRLKTTTDLRLVSFHGLGLRQLGIEPRQLTDTESIHYDRTVQWAEAAHEFERQGRRAHGTSWMSRRCNSDKAVMLFGDRVPADALAIDASYGRAFDLPADLAWLSDFCAPLHIDVVG</sequence>
<dbReference type="InterPro" id="IPR014914">
    <property type="entry name" value="RES_dom"/>
</dbReference>
<keyword evidence="3" id="KW-1185">Reference proteome</keyword>
<dbReference type="EMBL" id="CP094528">
    <property type="protein sequence ID" value="UOE46144.1"/>
    <property type="molecule type" value="Genomic_DNA"/>
</dbReference>
<proteinExistence type="predicted"/>
<dbReference type="RefSeq" id="WP_243559098.1">
    <property type="nucleotide sequence ID" value="NZ_CP094528.1"/>
</dbReference>